<comment type="caution">
    <text evidence="1">The sequence shown here is derived from an EMBL/GenBank/DDBJ whole genome shotgun (WGS) entry which is preliminary data.</text>
</comment>
<evidence type="ECO:0000313" key="2">
    <source>
        <dbReference type="Proteomes" id="UP000805193"/>
    </source>
</evidence>
<protein>
    <submittedName>
        <fullName evidence="1">Uncharacterized protein</fullName>
    </submittedName>
</protein>
<feature type="non-terminal residue" evidence="1">
    <location>
        <position position="1"/>
    </location>
</feature>
<evidence type="ECO:0000313" key="1">
    <source>
        <dbReference type="EMBL" id="KAG0418541.1"/>
    </source>
</evidence>
<gene>
    <name evidence="1" type="ORF">HPB47_004777</name>
</gene>
<name>A0AC60PF19_IXOPE</name>
<sequence length="79" mass="9161">ECHLKNAKRAIRATYILHNTCEKFRDRVEQQWEHEALGEAKKSETRWQTTSRGGISVHREQLQQPVNKASGSDSPYAMH</sequence>
<dbReference type="EMBL" id="JABSTQ010010731">
    <property type="protein sequence ID" value="KAG0418541.1"/>
    <property type="molecule type" value="Genomic_DNA"/>
</dbReference>
<feature type="non-terminal residue" evidence="1">
    <location>
        <position position="79"/>
    </location>
</feature>
<organism evidence="1 2">
    <name type="scientific">Ixodes persulcatus</name>
    <name type="common">Taiga tick</name>
    <dbReference type="NCBI Taxonomy" id="34615"/>
    <lineage>
        <taxon>Eukaryota</taxon>
        <taxon>Metazoa</taxon>
        <taxon>Ecdysozoa</taxon>
        <taxon>Arthropoda</taxon>
        <taxon>Chelicerata</taxon>
        <taxon>Arachnida</taxon>
        <taxon>Acari</taxon>
        <taxon>Parasitiformes</taxon>
        <taxon>Ixodida</taxon>
        <taxon>Ixodoidea</taxon>
        <taxon>Ixodidae</taxon>
        <taxon>Ixodinae</taxon>
        <taxon>Ixodes</taxon>
    </lineage>
</organism>
<accession>A0AC60PF19</accession>
<proteinExistence type="predicted"/>
<reference evidence="1 2" key="1">
    <citation type="journal article" date="2020" name="Cell">
        <title>Large-Scale Comparative Analyses of Tick Genomes Elucidate Their Genetic Diversity and Vector Capacities.</title>
        <authorList>
            <consortium name="Tick Genome and Microbiome Consortium (TIGMIC)"/>
            <person name="Jia N."/>
            <person name="Wang J."/>
            <person name="Shi W."/>
            <person name="Du L."/>
            <person name="Sun Y."/>
            <person name="Zhan W."/>
            <person name="Jiang J.F."/>
            <person name="Wang Q."/>
            <person name="Zhang B."/>
            <person name="Ji P."/>
            <person name="Bell-Sakyi L."/>
            <person name="Cui X.M."/>
            <person name="Yuan T.T."/>
            <person name="Jiang B.G."/>
            <person name="Yang W.F."/>
            <person name="Lam T.T."/>
            <person name="Chang Q.C."/>
            <person name="Ding S.J."/>
            <person name="Wang X.J."/>
            <person name="Zhu J.G."/>
            <person name="Ruan X.D."/>
            <person name="Zhao L."/>
            <person name="Wei J.T."/>
            <person name="Ye R.Z."/>
            <person name="Que T.C."/>
            <person name="Du C.H."/>
            <person name="Zhou Y.H."/>
            <person name="Cheng J.X."/>
            <person name="Dai P.F."/>
            <person name="Guo W.B."/>
            <person name="Han X.H."/>
            <person name="Huang E.J."/>
            <person name="Li L.F."/>
            <person name="Wei W."/>
            <person name="Gao Y.C."/>
            <person name="Liu J.Z."/>
            <person name="Shao H.Z."/>
            <person name="Wang X."/>
            <person name="Wang C.C."/>
            <person name="Yang T.C."/>
            <person name="Huo Q.B."/>
            <person name="Li W."/>
            <person name="Chen H.Y."/>
            <person name="Chen S.E."/>
            <person name="Zhou L.G."/>
            <person name="Ni X.B."/>
            <person name="Tian J.H."/>
            <person name="Sheng Y."/>
            <person name="Liu T."/>
            <person name="Pan Y.S."/>
            <person name="Xia L.Y."/>
            <person name="Li J."/>
            <person name="Zhao F."/>
            <person name="Cao W.C."/>
        </authorList>
    </citation>
    <scope>NUCLEOTIDE SEQUENCE [LARGE SCALE GENOMIC DNA]</scope>
    <source>
        <strain evidence="1">Iper-2018</strain>
    </source>
</reference>
<dbReference type="Proteomes" id="UP000805193">
    <property type="component" value="Unassembled WGS sequence"/>
</dbReference>
<keyword evidence="2" id="KW-1185">Reference proteome</keyword>